<reference evidence="2" key="1">
    <citation type="journal article" date="2019" name="Int. J. Syst. Evol. Microbiol.">
        <title>The Global Catalogue of Microorganisms (GCM) 10K type strain sequencing project: providing services to taxonomists for standard genome sequencing and annotation.</title>
        <authorList>
            <consortium name="The Broad Institute Genomics Platform"/>
            <consortium name="The Broad Institute Genome Sequencing Center for Infectious Disease"/>
            <person name="Wu L."/>
            <person name="Ma J."/>
        </authorList>
    </citation>
    <scope>NUCLEOTIDE SEQUENCE [LARGE SCALE GENOMIC DNA]</scope>
    <source>
        <strain evidence="2">JCM 4253</strain>
    </source>
</reference>
<organism evidence="1 2">
    <name type="scientific">Streptomyces capoamus</name>
    <dbReference type="NCBI Taxonomy" id="68183"/>
    <lineage>
        <taxon>Bacteria</taxon>
        <taxon>Bacillati</taxon>
        <taxon>Actinomycetota</taxon>
        <taxon>Actinomycetes</taxon>
        <taxon>Kitasatosporales</taxon>
        <taxon>Streptomycetaceae</taxon>
        <taxon>Streptomyces</taxon>
    </lineage>
</organism>
<evidence type="ECO:0000313" key="2">
    <source>
        <dbReference type="Proteomes" id="UP000619355"/>
    </source>
</evidence>
<dbReference type="AlphaFoldDB" id="A0A919F029"/>
<dbReference type="Proteomes" id="UP000619355">
    <property type="component" value="Unassembled WGS sequence"/>
</dbReference>
<name>A0A919F029_9ACTN</name>
<sequence>MTVPATETLPLSAECALAAQPDYTDLHRECRQTENIPLPHAHGIWLVRRCGCPHHTYNCKRPAPAGTTGAAPPCSR</sequence>
<gene>
    <name evidence="1" type="ORF">GCM10018980_55590</name>
</gene>
<comment type="caution">
    <text evidence="1">The sequence shown here is derived from an EMBL/GenBank/DDBJ whole genome shotgun (WGS) entry which is preliminary data.</text>
</comment>
<protein>
    <submittedName>
        <fullName evidence="1">Uncharacterized protein</fullName>
    </submittedName>
</protein>
<proteinExistence type="predicted"/>
<keyword evidence="2" id="KW-1185">Reference proteome</keyword>
<accession>A0A919F029</accession>
<dbReference type="EMBL" id="BNBF01000019">
    <property type="protein sequence ID" value="GHG64366.1"/>
    <property type="molecule type" value="Genomic_DNA"/>
</dbReference>
<evidence type="ECO:0000313" key="1">
    <source>
        <dbReference type="EMBL" id="GHG64366.1"/>
    </source>
</evidence>